<organism evidence="1">
    <name type="scientific">Trepomonas sp. PC1</name>
    <dbReference type="NCBI Taxonomy" id="1076344"/>
    <lineage>
        <taxon>Eukaryota</taxon>
        <taxon>Metamonada</taxon>
        <taxon>Diplomonadida</taxon>
        <taxon>Hexamitidae</taxon>
        <taxon>Hexamitinae</taxon>
        <taxon>Trepomonas</taxon>
    </lineage>
</organism>
<gene>
    <name evidence="1" type="ORF">TPC1_31852</name>
</gene>
<reference evidence="1" key="1">
    <citation type="submission" date="2015-07" db="EMBL/GenBank/DDBJ databases">
        <title>Adaptation to a free-living lifestyle via gene acquisitions in the diplomonad Trepomonas sp. PC1.</title>
        <authorList>
            <person name="Xu F."/>
            <person name="Jerlstrom-Hultqvist J."/>
            <person name="Kolisko M."/>
            <person name="Simpson A.G.B."/>
            <person name="Roger A.J."/>
            <person name="Svard S.G."/>
            <person name="Andersson J.O."/>
        </authorList>
    </citation>
    <scope>NUCLEOTIDE SEQUENCE</scope>
    <source>
        <strain evidence="1">PC1</strain>
    </source>
</reference>
<proteinExistence type="predicted"/>
<protein>
    <submittedName>
        <fullName evidence="1">Uncharacterized protein</fullName>
    </submittedName>
</protein>
<sequence length="305" mass="36164">PINQLKLHLKYSGNKLLIVDNMMTNYYSYQAEGQFVSHSPVFFKNGIYLIMAVKEQKWLIRLSIRGLEKLGRLPLSNLYYQPLIVDEHLIITDGNHTLVLINDQLLPYNQFTEGVIQFLDMFVFYNEKDQLYLYKDNKKVILYEGQILECKNRDGLIIIVTQENTKIYSYFDGCEKKILDLDLLHKYLVLEPEQTFLTQTGSQICDEFFTSFENGSELKQQIRQHKAYFNEKYQELIYQLIKQLFHITQNHLQLLNLNLSPTSNSRSNDYYQEKICDLEGKLKFYIEKTTSLEQKVEKIEQMLRS</sequence>
<evidence type="ECO:0000313" key="1">
    <source>
        <dbReference type="EMBL" id="JAP88653.1"/>
    </source>
</evidence>
<dbReference type="EMBL" id="GDID01007953">
    <property type="protein sequence ID" value="JAP88653.1"/>
    <property type="molecule type" value="Transcribed_RNA"/>
</dbReference>
<accession>A0A146JVT9</accession>
<dbReference type="AlphaFoldDB" id="A0A146JVT9"/>
<feature type="non-terminal residue" evidence="1">
    <location>
        <position position="305"/>
    </location>
</feature>
<feature type="non-terminal residue" evidence="1">
    <location>
        <position position="1"/>
    </location>
</feature>
<name>A0A146JVT9_9EUKA</name>